<dbReference type="PANTHER" id="PTHR43510">
    <property type="entry name" value="AMINOTRANSFERASE FUNCTION, HYPOTHETICAL (EUROFUNG)"/>
    <property type="match status" value="1"/>
</dbReference>
<dbReference type="PANTHER" id="PTHR43510:SF1">
    <property type="entry name" value="AMINOTRANSFERASE FUNCTION, HYPOTHETICAL (EUROFUNG)"/>
    <property type="match status" value="1"/>
</dbReference>
<dbReference type="EMBL" id="RQXU01000002">
    <property type="protein sequence ID" value="RRH91498.1"/>
    <property type="molecule type" value="Genomic_DNA"/>
</dbReference>
<comment type="caution">
    <text evidence="2">The sequence shown here is derived from an EMBL/GenBank/DDBJ whole genome shotgun (WGS) entry which is preliminary data.</text>
</comment>
<dbReference type="AlphaFoldDB" id="A0A3P3F1U8"/>
<dbReference type="GO" id="GO:0008483">
    <property type="term" value="F:transaminase activity"/>
    <property type="evidence" value="ECO:0007669"/>
    <property type="project" value="UniProtKB-KW"/>
</dbReference>
<dbReference type="InterPro" id="IPR015424">
    <property type="entry name" value="PyrdxlP-dep_Trfase"/>
</dbReference>
<dbReference type="Pfam" id="PF00155">
    <property type="entry name" value="Aminotran_1_2"/>
    <property type="match status" value="1"/>
</dbReference>
<dbReference type="GO" id="GO:0030170">
    <property type="term" value="F:pyridoxal phosphate binding"/>
    <property type="evidence" value="ECO:0007669"/>
    <property type="project" value="InterPro"/>
</dbReference>
<name>A0A3P3F1U8_9BURK</name>
<dbReference type="InterPro" id="IPR015422">
    <property type="entry name" value="PyrdxlP-dep_Trfase_small"/>
</dbReference>
<evidence type="ECO:0000313" key="5">
    <source>
        <dbReference type="Proteomes" id="UP000271590"/>
    </source>
</evidence>
<dbReference type="Proteomes" id="UP000271590">
    <property type="component" value="Unassembled WGS sequence"/>
</dbReference>
<keyword evidence="2" id="KW-0032">Aminotransferase</keyword>
<keyword evidence="2" id="KW-0808">Transferase</keyword>
<accession>A0A3P3F1U8</accession>
<organism evidence="2 5">
    <name type="scientific">Variovorax beijingensis</name>
    <dbReference type="NCBI Taxonomy" id="2496117"/>
    <lineage>
        <taxon>Bacteria</taxon>
        <taxon>Pseudomonadati</taxon>
        <taxon>Pseudomonadota</taxon>
        <taxon>Betaproteobacteria</taxon>
        <taxon>Burkholderiales</taxon>
        <taxon>Comamonadaceae</taxon>
        <taxon>Variovorax</taxon>
    </lineage>
</organism>
<dbReference type="Gene3D" id="3.40.640.10">
    <property type="entry name" value="Type I PLP-dependent aspartate aminotransferase-like (Major domain)"/>
    <property type="match status" value="1"/>
</dbReference>
<dbReference type="EMBL" id="RXFQ01000001">
    <property type="protein sequence ID" value="RSZ44763.1"/>
    <property type="molecule type" value="Genomic_DNA"/>
</dbReference>
<dbReference type="CDD" id="cd00609">
    <property type="entry name" value="AAT_like"/>
    <property type="match status" value="1"/>
</dbReference>
<evidence type="ECO:0000259" key="1">
    <source>
        <dbReference type="Pfam" id="PF00155"/>
    </source>
</evidence>
<dbReference type="SUPFAM" id="SSF53383">
    <property type="entry name" value="PLP-dependent transferases"/>
    <property type="match status" value="1"/>
</dbReference>
<reference evidence="3 4" key="2">
    <citation type="submission" date="2018-12" db="EMBL/GenBank/DDBJ databases">
        <title>The genome sequences of strain 502.</title>
        <authorList>
            <person name="Gao J."/>
            <person name="Sun J."/>
        </authorList>
    </citation>
    <scope>NUCLEOTIDE SEQUENCE [LARGE SCALE GENOMIC DNA]</scope>
    <source>
        <strain evidence="3 4">502</strain>
    </source>
</reference>
<dbReference type="Proteomes" id="UP000271137">
    <property type="component" value="Unassembled WGS sequence"/>
</dbReference>
<evidence type="ECO:0000313" key="4">
    <source>
        <dbReference type="Proteomes" id="UP000271137"/>
    </source>
</evidence>
<feature type="domain" description="Aminotransferase class I/classII large" evidence="1">
    <location>
        <begin position="48"/>
        <end position="337"/>
    </location>
</feature>
<keyword evidence="4" id="KW-1185">Reference proteome</keyword>
<dbReference type="Gene3D" id="3.90.1150.10">
    <property type="entry name" value="Aspartate Aminotransferase, domain 1"/>
    <property type="match status" value="1"/>
</dbReference>
<dbReference type="RefSeq" id="WP_124957256.1">
    <property type="nucleotide sequence ID" value="NZ_RQXU01000002.1"/>
</dbReference>
<sequence>MARFPDNEIISLVSKAPRFDLAESVGPSVRLSELVDMAFGEDADFSLDYGTAAGSPALRQEIANEHGVDADDVVVTVGGAHALFLIAFTLCQAGDEAVVAEPVFPLARNALAAVGATTRALPLGFDTGYRIDLDALRKLLSPKTKVLSLASPQNPSGVAIPAQTLREIVAMLAEHAPNAWLVIDETYREAAYGDDAAAPGAAGLGDRVISVSSLSKCHGSAGLRIGWAITRDAALRQALVTAKFSTVISCSPVDEALALAVFRQRDRIIGERRKLLAQNLQLTENWVSRHAGHIEWVRPDAGALCCMRLRRELFDAPAVERFYAALARYSTRVAPGPWFGDDPLVFRLGFGLPTLTQLAIALECVSVALMEAAKATDALLIR</sequence>
<gene>
    <name evidence="2" type="ORF">EH244_04550</name>
    <name evidence="3" type="ORF">EJO66_01980</name>
</gene>
<dbReference type="InterPro" id="IPR004839">
    <property type="entry name" value="Aminotransferase_I/II_large"/>
</dbReference>
<reference evidence="2 5" key="1">
    <citation type="submission" date="2018-11" db="EMBL/GenBank/DDBJ databases">
        <title>The genome of Variovorax sp T529.</title>
        <authorList>
            <person name="Gao J."/>
        </authorList>
    </citation>
    <scope>NUCLEOTIDE SEQUENCE [LARGE SCALE GENOMIC DNA]</scope>
    <source>
        <strain evidence="2 5">T529</strain>
    </source>
</reference>
<protein>
    <submittedName>
        <fullName evidence="2">Pyridoxal phosphate-dependent aminotransferase</fullName>
    </submittedName>
</protein>
<evidence type="ECO:0000313" key="2">
    <source>
        <dbReference type="EMBL" id="RRH91498.1"/>
    </source>
</evidence>
<proteinExistence type="predicted"/>
<dbReference type="InterPro" id="IPR015421">
    <property type="entry name" value="PyrdxlP-dep_Trfase_major"/>
</dbReference>
<evidence type="ECO:0000313" key="3">
    <source>
        <dbReference type="EMBL" id="RSZ44763.1"/>
    </source>
</evidence>